<reference evidence="4 5" key="1">
    <citation type="journal article" date="2020" name="bioRxiv">
        <title>Metabolic contributions of an alphaproteobacterial endosymbiont in the apicomplexan Cardiosporidium cionae.</title>
        <authorList>
            <person name="Hunter E.S."/>
            <person name="Paight C.J."/>
            <person name="Lane C.E."/>
        </authorList>
    </citation>
    <scope>NUCLEOTIDE SEQUENCE [LARGE SCALE GENOMIC DNA]</scope>
    <source>
        <strain evidence="4">ESH_2018</strain>
    </source>
</reference>
<feature type="compositionally biased region" description="Basic and acidic residues" evidence="1">
    <location>
        <begin position="40"/>
        <end position="50"/>
    </location>
</feature>
<dbReference type="Pfam" id="PF22770">
    <property type="entry name" value="POP1_C"/>
    <property type="match status" value="1"/>
</dbReference>
<dbReference type="Pfam" id="PF08170">
    <property type="entry name" value="POPLD"/>
    <property type="match status" value="1"/>
</dbReference>
<accession>A0ABQ7JA77</accession>
<dbReference type="PANTHER" id="PTHR22731:SF3">
    <property type="entry name" value="RIBONUCLEASES P_MRP PROTEIN SUBUNIT POP1"/>
    <property type="match status" value="1"/>
</dbReference>
<name>A0ABQ7JA77_9APIC</name>
<organism evidence="4 5">
    <name type="scientific">Cardiosporidium cionae</name>
    <dbReference type="NCBI Taxonomy" id="476202"/>
    <lineage>
        <taxon>Eukaryota</taxon>
        <taxon>Sar</taxon>
        <taxon>Alveolata</taxon>
        <taxon>Apicomplexa</taxon>
        <taxon>Aconoidasida</taxon>
        <taxon>Nephromycida</taxon>
        <taxon>Cardiosporidium</taxon>
    </lineage>
</organism>
<keyword evidence="5" id="KW-1185">Reference proteome</keyword>
<evidence type="ECO:0000259" key="2">
    <source>
        <dbReference type="Pfam" id="PF08170"/>
    </source>
</evidence>
<evidence type="ECO:0000256" key="1">
    <source>
        <dbReference type="SAM" id="MobiDB-lite"/>
    </source>
</evidence>
<feature type="domain" description="POP1 C-terminal" evidence="3">
    <location>
        <begin position="256"/>
        <end position="521"/>
    </location>
</feature>
<dbReference type="InterPro" id="IPR039182">
    <property type="entry name" value="Pop1"/>
</dbReference>
<sequence length="526" mass="59247">MPLTASETVALEEENVCRHFDTYLEASMPDRSLSPCTDSPKAELSEKEAMETSSLEAETPAVSILLIFKRGGEHSLGTGVELLLPAQCHSLRLWTLLSRYGALALGQSDRHKLLFEMGFPDFPHDYPESLAGDLYNRSLALETFQRYNRTPPSKRCNYPLNGIPFPFYPNFFALSEHTAMSRHFSVLRLNSSSIFSTLHQLPPPLSEGRATLTHATLFRSLSLFCNHVISLMNTAAGSLSSSMAWNLGEWKTVHLPVRIVVDSEGVPRRLCHIFKPSNEDMVEFFLRKKISHPKQQPKSSACHKRMLTSASGFPMERLHTSYRQKNLKKCDLKRIHDQFPPLKETPSPLASSHALEDLSLTERFNDAVNTQNYFMTHSSSTSKNIQKKNQQISHALPSLQNPLFDEFSSKNVQPAKSSESCVTTLQAMEGPLINPALLCKTLIGFVSSGNHSLLKGTGIGLGHVSVNAFFELLLQQRNYITRSSEHRRAVQTQSIFDTIRLMVWIRNPSERCYHPAWLSLVIEKYS</sequence>
<comment type="caution">
    <text evidence="4">The sequence shown here is derived from an EMBL/GenBank/DDBJ whole genome shotgun (WGS) entry which is preliminary data.</text>
</comment>
<feature type="region of interest" description="Disordered" evidence="1">
    <location>
        <begin position="30"/>
        <end position="55"/>
    </location>
</feature>
<dbReference type="PANTHER" id="PTHR22731">
    <property type="entry name" value="RIBONUCLEASES P/MRP PROTEIN SUBUNIT POP1"/>
    <property type="match status" value="1"/>
</dbReference>
<evidence type="ECO:0000313" key="4">
    <source>
        <dbReference type="EMBL" id="KAF8820887.1"/>
    </source>
</evidence>
<evidence type="ECO:0000259" key="3">
    <source>
        <dbReference type="Pfam" id="PF22770"/>
    </source>
</evidence>
<dbReference type="EMBL" id="JADAQX010000277">
    <property type="protein sequence ID" value="KAF8820887.1"/>
    <property type="molecule type" value="Genomic_DNA"/>
</dbReference>
<gene>
    <name evidence="4" type="ORF">IE077_002706</name>
</gene>
<proteinExistence type="predicted"/>
<evidence type="ECO:0000313" key="5">
    <source>
        <dbReference type="Proteomes" id="UP000823046"/>
    </source>
</evidence>
<feature type="domain" description="POPLD" evidence="2">
    <location>
        <begin position="80"/>
        <end position="170"/>
    </location>
</feature>
<dbReference type="InterPro" id="IPR012590">
    <property type="entry name" value="POPLD_dom"/>
</dbReference>
<dbReference type="Proteomes" id="UP000823046">
    <property type="component" value="Unassembled WGS sequence"/>
</dbReference>
<protein>
    <submittedName>
        <fullName evidence="4">Uncharacterized protein</fullName>
    </submittedName>
</protein>
<dbReference type="InterPro" id="IPR055079">
    <property type="entry name" value="POP1_C"/>
</dbReference>